<evidence type="ECO:0000313" key="2">
    <source>
        <dbReference type="Proteomes" id="UP001565474"/>
    </source>
</evidence>
<gene>
    <name evidence="1" type="ORF">ABH992_000273</name>
</gene>
<organism evidence="1 2">
    <name type="scientific">Bradyrhizobium yuanmingense</name>
    <dbReference type="NCBI Taxonomy" id="108015"/>
    <lineage>
        <taxon>Bacteria</taxon>
        <taxon>Pseudomonadati</taxon>
        <taxon>Pseudomonadota</taxon>
        <taxon>Alphaproteobacteria</taxon>
        <taxon>Hyphomicrobiales</taxon>
        <taxon>Nitrobacteraceae</taxon>
        <taxon>Bradyrhizobium</taxon>
    </lineage>
</organism>
<name>A0ABV4G929_9BRAD</name>
<dbReference type="Proteomes" id="UP001565474">
    <property type="component" value="Unassembled WGS sequence"/>
</dbReference>
<evidence type="ECO:0000313" key="1">
    <source>
        <dbReference type="EMBL" id="MEY9467874.1"/>
    </source>
</evidence>
<reference evidence="1 2" key="1">
    <citation type="submission" date="2024-07" db="EMBL/GenBank/DDBJ databases">
        <title>Genomic Encyclopedia of Type Strains, Phase V (KMG-V): Genome sequencing to study the core and pangenomes of soil and plant-associated prokaryotes.</title>
        <authorList>
            <person name="Whitman W."/>
        </authorList>
    </citation>
    <scope>NUCLEOTIDE SEQUENCE [LARGE SCALE GENOMIC DNA]</scope>
    <source>
        <strain evidence="1 2">USDA 222</strain>
    </source>
</reference>
<protein>
    <submittedName>
        <fullName evidence="1">Uncharacterized protein</fullName>
    </submittedName>
</protein>
<dbReference type="RefSeq" id="WP_081493971.1">
    <property type="nucleotide sequence ID" value="NZ_JBGBYH010000001.1"/>
</dbReference>
<comment type="caution">
    <text evidence="1">The sequence shown here is derived from an EMBL/GenBank/DDBJ whole genome shotgun (WGS) entry which is preliminary data.</text>
</comment>
<sequence>MLTPGKPQLRDCNSKNGWIAFARYQLSGCDLSPIVGSPRQHPAVGADIGRIDHKRLRKVGQCSFLKSKVPGGFGVEDEAMSGRRGRSSDASICVFERLSEVLGSQRLGREAFERDMRTRPDKRGDFIDHVKNHAVV</sequence>
<keyword evidence="2" id="KW-1185">Reference proteome</keyword>
<proteinExistence type="predicted"/>
<dbReference type="EMBL" id="JBGBZN010000001">
    <property type="protein sequence ID" value="MEY9467874.1"/>
    <property type="molecule type" value="Genomic_DNA"/>
</dbReference>
<accession>A0ABV4G929</accession>